<dbReference type="GO" id="GO:0003951">
    <property type="term" value="F:NAD+ kinase activity"/>
    <property type="evidence" value="ECO:0007669"/>
    <property type="project" value="InterPro"/>
</dbReference>
<dbReference type="InterPro" id="IPR011386">
    <property type="entry name" value="Put_ATP-NAD_kin"/>
</dbReference>
<dbReference type="GO" id="GO:0005524">
    <property type="term" value="F:ATP binding"/>
    <property type="evidence" value="ECO:0007669"/>
    <property type="project" value="UniProtKB-ARBA"/>
</dbReference>
<name>A0A413VV93_9FIRM</name>
<dbReference type="RefSeq" id="WP_118001388.1">
    <property type="nucleotide sequence ID" value="NZ_QSGQ01000008.1"/>
</dbReference>
<dbReference type="GO" id="GO:0006741">
    <property type="term" value="P:NADP+ biosynthetic process"/>
    <property type="evidence" value="ECO:0007669"/>
    <property type="project" value="InterPro"/>
</dbReference>
<dbReference type="GO" id="GO:0051287">
    <property type="term" value="F:NAD binding"/>
    <property type="evidence" value="ECO:0007669"/>
    <property type="project" value="UniProtKB-ARBA"/>
</dbReference>
<dbReference type="Gene3D" id="3.40.50.10330">
    <property type="entry name" value="Probable inorganic polyphosphate/atp-NAD kinase, domain 1"/>
    <property type="match status" value="1"/>
</dbReference>
<organism evidence="1 2">
    <name type="scientific">Dorea formicigenerans</name>
    <dbReference type="NCBI Taxonomy" id="39486"/>
    <lineage>
        <taxon>Bacteria</taxon>
        <taxon>Bacillati</taxon>
        <taxon>Bacillota</taxon>
        <taxon>Clostridia</taxon>
        <taxon>Lachnospirales</taxon>
        <taxon>Lachnospiraceae</taxon>
        <taxon>Dorea</taxon>
    </lineage>
</organism>
<sequence length="373" mass="40692">MKRLGFIVNPVAGIGGKVGLKGSDGQEILEKALELGAVKESGLKALVTMKILKQAESELEIFTWPKEMGEDVCKKAGLRATVLGDIYSGQTTPEDTIRAARKMSQLGLDLILFVGGDGTARNIMDAVGTQTVVLGIPAGCKIHSGVYALNPKTAGQLMLEYVQGKVKETKLAEVMDIDESKFREGVVQARLYGYLKIPNETKMVQNLKSGRGFSETTSIEMLSNYVADEMKENVLYIVGTGSTTASIMNKLNLKNTLLGVDAVYNRKLIASDCTEKELLELVDQYDKVKIIVTVIGGQGYVFGRGNQQISAEVIRRVGKDNIIIAASKNKILSLFGSTLHVDTGNEEVNRMLSGYYRVIVGYEDMMMLPMRDS</sequence>
<evidence type="ECO:0000313" key="2">
    <source>
        <dbReference type="Proteomes" id="UP000284883"/>
    </source>
</evidence>
<dbReference type="AlphaFoldDB" id="A0A413VV93"/>
<dbReference type="PIRSF" id="PIRSF016907">
    <property type="entry name" value="Kin_ATP-NAD"/>
    <property type="match status" value="1"/>
</dbReference>
<proteinExistence type="predicted"/>
<keyword evidence="1" id="KW-0418">Kinase</keyword>
<dbReference type="Proteomes" id="UP000284883">
    <property type="component" value="Unassembled WGS sequence"/>
</dbReference>
<reference evidence="1 2" key="1">
    <citation type="submission" date="2018-08" db="EMBL/GenBank/DDBJ databases">
        <title>A genome reference for cultivated species of the human gut microbiota.</title>
        <authorList>
            <person name="Zou Y."/>
            <person name="Xue W."/>
            <person name="Luo G."/>
        </authorList>
    </citation>
    <scope>NUCLEOTIDE SEQUENCE [LARGE SCALE GENOMIC DNA]</scope>
    <source>
        <strain evidence="1 2">AM40-15AC</strain>
    </source>
</reference>
<dbReference type="PANTHER" id="PTHR40697:SF2">
    <property type="entry name" value="ATP-NAD KINASE-RELATED"/>
    <property type="match status" value="1"/>
</dbReference>
<dbReference type="SUPFAM" id="SSF111331">
    <property type="entry name" value="NAD kinase/diacylglycerol kinase-like"/>
    <property type="match status" value="1"/>
</dbReference>
<protein>
    <submittedName>
        <fullName evidence="1">ATP-NAD kinase</fullName>
    </submittedName>
</protein>
<dbReference type="InterPro" id="IPR017438">
    <property type="entry name" value="ATP-NAD_kinase_N"/>
</dbReference>
<dbReference type="PANTHER" id="PTHR40697">
    <property type="entry name" value="ACETOIN CATABOLISM PROTEIN X"/>
    <property type="match status" value="1"/>
</dbReference>
<evidence type="ECO:0000313" key="1">
    <source>
        <dbReference type="EMBL" id="RHB37419.1"/>
    </source>
</evidence>
<comment type="caution">
    <text evidence="1">The sequence shown here is derived from an EMBL/GenBank/DDBJ whole genome shotgun (WGS) entry which is preliminary data.</text>
</comment>
<dbReference type="EMBL" id="QSGQ01000008">
    <property type="protein sequence ID" value="RHB37419.1"/>
    <property type="molecule type" value="Genomic_DNA"/>
</dbReference>
<dbReference type="InterPro" id="IPR002504">
    <property type="entry name" value="NADK"/>
</dbReference>
<dbReference type="Pfam" id="PF20143">
    <property type="entry name" value="NAD_kinase_C"/>
    <property type="match status" value="1"/>
</dbReference>
<dbReference type="Pfam" id="PF01513">
    <property type="entry name" value="NAD_kinase"/>
    <property type="match status" value="1"/>
</dbReference>
<accession>A0A413VV93</accession>
<gene>
    <name evidence="1" type="ORF">DW885_11655</name>
</gene>
<dbReference type="InterPro" id="IPR016064">
    <property type="entry name" value="NAD/diacylglycerol_kinase_sf"/>
</dbReference>
<keyword evidence="1" id="KW-0808">Transferase</keyword>
<dbReference type="InterPro" id="IPR039065">
    <property type="entry name" value="AcoX-like"/>
</dbReference>